<gene>
    <name evidence="2" type="ordered locus">SVEN_1385</name>
</gene>
<dbReference type="AlphaFoldDB" id="F2RF92"/>
<proteinExistence type="predicted"/>
<feature type="compositionally biased region" description="Basic and acidic residues" evidence="1">
    <location>
        <begin position="60"/>
        <end position="69"/>
    </location>
</feature>
<dbReference type="STRING" id="953739.SVEN_1385"/>
<accession>F2RF92</accession>
<organism evidence="2 3">
    <name type="scientific">Streptomyces venezuelae (strain ATCC 10712 / CBS 650.69 / DSM 40230 / JCM 4526 / NBRC 13096 / PD 04745)</name>
    <dbReference type="NCBI Taxonomy" id="953739"/>
    <lineage>
        <taxon>Bacteria</taxon>
        <taxon>Bacillati</taxon>
        <taxon>Actinomycetota</taxon>
        <taxon>Actinomycetes</taxon>
        <taxon>Kitasatosporales</taxon>
        <taxon>Streptomycetaceae</taxon>
        <taxon>Streptomyces</taxon>
    </lineage>
</organism>
<feature type="region of interest" description="Disordered" evidence="1">
    <location>
        <begin position="1"/>
        <end position="69"/>
    </location>
</feature>
<dbReference type="Proteomes" id="UP000006854">
    <property type="component" value="Chromosome"/>
</dbReference>
<reference evidence="2 3" key="1">
    <citation type="journal article" date="2011" name="BMC Genomics">
        <title>Genome-wide analysis of the role of GlnR in Streptomyces venezuelae provides new insights into global nitrogen regulation in actinomycetes.</title>
        <authorList>
            <person name="Pullan S.T."/>
            <person name="Bibb M.J."/>
            <person name="Merrick M."/>
        </authorList>
    </citation>
    <scope>NUCLEOTIDE SEQUENCE [LARGE SCALE GENOMIC DNA]</scope>
    <source>
        <strain evidence="3">ATCC 10712 / CBS 650.69 / DSM 40230 / JCM 4526 / NBRC 13096 / PD 04745</strain>
    </source>
</reference>
<feature type="compositionally biased region" description="Basic and acidic residues" evidence="1">
    <location>
        <begin position="34"/>
        <end position="45"/>
    </location>
</feature>
<dbReference type="EMBL" id="FR845719">
    <property type="protein sequence ID" value="CCA54672.1"/>
    <property type="molecule type" value="Genomic_DNA"/>
</dbReference>
<dbReference type="HOGENOM" id="CLU_2774352_0_0_11"/>
<sequence length="69" mass="6918">MPSSTGQARPGSRVEARQVATGSCARPATGIRGADVEPTRSRWEAGEQAAIGRPSGGGGSRREGPGGGR</sequence>
<evidence type="ECO:0000256" key="1">
    <source>
        <dbReference type="SAM" id="MobiDB-lite"/>
    </source>
</evidence>
<dbReference type="KEGG" id="sve:SVEN_1385"/>
<evidence type="ECO:0000313" key="2">
    <source>
        <dbReference type="EMBL" id="CCA54672.1"/>
    </source>
</evidence>
<protein>
    <submittedName>
        <fullName evidence="2">Uncharacterized protein</fullName>
    </submittedName>
</protein>
<name>F2RF92_STRVP</name>
<evidence type="ECO:0000313" key="3">
    <source>
        <dbReference type="Proteomes" id="UP000006854"/>
    </source>
</evidence>
<keyword evidence="3" id="KW-1185">Reference proteome</keyword>